<evidence type="ECO:0000256" key="3">
    <source>
        <dbReference type="SAM" id="Phobius"/>
    </source>
</evidence>
<dbReference type="PANTHER" id="PTHR32305">
    <property type="match status" value="1"/>
</dbReference>
<dbReference type="InterPro" id="IPR056823">
    <property type="entry name" value="TEN-like_YD-shell"/>
</dbReference>
<dbReference type="Gene3D" id="2.180.10.10">
    <property type="entry name" value="RHS repeat-associated core"/>
    <property type="match status" value="4"/>
</dbReference>
<evidence type="ECO:0000313" key="7">
    <source>
        <dbReference type="Proteomes" id="UP001183410"/>
    </source>
</evidence>
<evidence type="ECO:0000259" key="5">
    <source>
        <dbReference type="Pfam" id="PF25023"/>
    </source>
</evidence>
<dbReference type="EMBL" id="JAVREO010000009">
    <property type="protein sequence ID" value="MDT0268053.1"/>
    <property type="molecule type" value="Genomic_DNA"/>
</dbReference>
<feature type="compositionally biased region" description="Basic and acidic residues" evidence="2">
    <location>
        <begin position="11"/>
        <end position="24"/>
    </location>
</feature>
<dbReference type="RefSeq" id="WP_311668138.1">
    <property type="nucleotide sequence ID" value="NZ_JAVREO010000009.1"/>
</dbReference>
<keyword evidence="7" id="KW-1185">Reference proteome</keyword>
<feature type="domain" description="Teneurin-like YD-shell" evidence="5">
    <location>
        <begin position="1049"/>
        <end position="1351"/>
    </location>
</feature>
<dbReference type="InterPro" id="IPR045351">
    <property type="entry name" value="DUF6531"/>
</dbReference>
<protein>
    <submittedName>
        <fullName evidence="6">RHS repeat-associated core domain-containing protein</fullName>
    </submittedName>
</protein>
<dbReference type="PRINTS" id="PR00394">
    <property type="entry name" value="RHSPROTEIN"/>
</dbReference>
<dbReference type="InterPro" id="IPR031325">
    <property type="entry name" value="RHS_repeat"/>
</dbReference>
<feature type="domain" description="DUF6531" evidence="4">
    <location>
        <begin position="355"/>
        <end position="427"/>
    </location>
</feature>
<keyword evidence="3" id="KW-0472">Membrane</keyword>
<dbReference type="Pfam" id="PF05593">
    <property type="entry name" value="RHS_repeat"/>
    <property type="match status" value="5"/>
</dbReference>
<feature type="compositionally biased region" description="Basic and acidic residues" evidence="2">
    <location>
        <begin position="135"/>
        <end position="163"/>
    </location>
</feature>
<reference evidence="7" key="1">
    <citation type="submission" date="2023-07" db="EMBL/GenBank/DDBJ databases">
        <title>30 novel species of actinomycetes from the DSMZ collection.</title>
        <authorList>
            <person name="Nouioui I."/>
        </authorList>
    </citation>
    <scope>NUCLEOTIDE SEQUENCE [LARGE SCALE GENOMIC DNA]</scope>
    <source>
        <strain evidence="7">DSM 44915</strain>
    </source>
</reference>
<dbReference type="SUPFAM" id="SSF50960">
    <property type="entry name" value="TolB, C-terminal domain"/>
    <property type="match status" value="1"/>
</dbReference>
<accession>A0ABU2JST3</accession>
<dbReference type="Proteomes" id="UP001183410">
    <property type="component" value="Unassembled WGS sequence"/>
</dbReference>
<keyword evidence="1" id="KW-0677">Repeat</keyword>
<dbReference type="SUPFAM" id="SSF158414">
    <property type="entry name" value="HP0062-like"/>
    <property type="match status" value="1"/>
</dbReference>
<feature type="transmembrane region" description="Helical" evidence="3">
    <location>
        <begin position="246"/>
        <end position="275"/>
    </location>
</feature>
<dbReference type="InterPro" id="IPR022385">
    <property type="entry name" value="Rhs_assc_core"/>
</dbReference>
<feature type="region of interest" description="Disordered" evidence="2">
    <location>
        <begin position="135"/>
        <end position="164"/>
    </location>
</feature>
<dbReference type="Pfam" id="PF20148">
    <property type="entry name" value="DUF6531"/>
    <property type="match status" value="1"/>
</dbReference>
<sequence>MARPSDWSPVDMDRDPTPGDPDSVRELADELQEFADDVGEALGKIRGLASERAILDWAGRSADTFRAEFDGVPDNLTKLEESYALCSQALQTYWPRLQTAQGMADRALDRAVAAQADLAGARGALGDAEDWVGRAGEEAERLQREGERADAEPPDEAEVRAATRDSQAAGAALGAAQARVADAEERLAAARQLALDAQELREDAARECARGIEEASDAGIQNKKWWQKLIEWLSDAWDTLVEICKVIVAVLGVVVMIIGGPLAWVVVAAAVVVLADTLIKYARGQGSLLDVAFAALDCIPGLKGLTTAAGLAGGLAGGLRNIGRGLRDVGRGGLRGADDVPGPRGTPPGSRCLNGDPVDMASGEVLITDTDVELAGVLPLALRRTHLSSYQWGRFFGTSWTSTLDERLEIDDRGVRFATEDGMVLDYPVPRPDEPVYPAEGPRLALRWDGAEGGELRVTDHLTGRTRHFAPLARPPFGTERFTLYLTAVTDRNANRVTIDRDPAGLPLAVRHSGGYHVEVDTHADRVVGLRLRQPGGEPVPLRRFDHDDRGDLTRVHSSAPRPKEYTYDHRGRVTCRTDHEGHWYRFRYDDAGRCVAGEGEGGVLSCTIAYDLDSRTTLYTNSLGHTYRYRYDEHYRMLTASNPLGHTLRNEWDARGLLVAQTDEAGQTTRFTYDANGDFTHLVRADGGTTIVERDDWGLPLTVTEANGATWRHVYDDAGNRISLTDPLGHETRFGYDEHGALRSVTNSLGRTTETTADPAGLTLTVTDPLGQVRRAERDAFGRVVATTDPLGQTTRFGWTTEGRADWQESPDGTRESWTWDGEGNLRTHTSPTGETLELEPWLFGQTARRTEADGAVHTFDYDTELNLVAVTNPEGRVWSYRYDPANRLVGETDFTGRAVDYAVDPAGRLVERVAEDGRHRITYTRDILGRLTHKTAGELEFTFAYDVLGNQVGSTSPDAEVRREFDVLGRMLSESVNGHTTTFRYDPLGRTAARRTPSGAESVWSYDAAGRPVELAVGAHRLDFGYDAASREVRRRLDNGPVIGQEWDADDRIASQRVTVPRPDAEDTLLQQRGYTYRADGRVVSVAEHLGGTREFTLDRIGRVTALRGADWTESYAYDSAGNVHRPADGPAEFPGNQLRAQGRTSYEYDAQGRLTRTVKRLLNGQRRISAYRWNDDGRLVEAHTPDGGRWRYQYDAAGRRVGKQRLTEDGAVAATVHFHWDGTRLAERTTADGAATTWEYAPGTHRPLSQRDSGPVESFHAVVTDLSGTPAELVSPDGRIAWRLRADLWGAPRPAGDGTDPGADGPVEAAGVDCPLRFPGQYADDETGWHYNVNRYYDPHTGRYVSPDPIGLAGEANQYAYVPNPLWLIDPLGLAYRDPTTGRFAHNPANPPITHNRHTEYPHSYRQTTHDEMARIWTDEGRAQNAVPVDANGNRIPRNQLTWRDANNRIVPTADLTYEHRNSVVNHWNTVGHDSNRTTRNNYYNDVNNLEPMARSPNSSGGANMTVNYTQNVGPNYSCT</sequence>
<feature type="region of interest" description="Disordered" evidence="2">
    <location>
        <begin position="805"/>
        <end position="834"/>
    </location>
</feature>
<dbReference type="InterPro" id="IPR050708">
    <property type="entry name" value="T6SS_VgrG/RHS"/>
</dbReference>
<evidence type="ECO:0000256" key="2">
    <source>
        <dbReference type="SAM" id="MobiDB-lite"/>
    </source>
</evidence>
<gene>
    <name evidence="6" type="ORF">RM844_17365</name>
</gene>
<feature type="compositionally biased region" description="Basic and acidic residues" evidence="2">
    <location>
        <begin position="805"/>
        <end position="816"/>
    </location>
</feature>
<comment type="caution">
    <text evidence="6">The sequence shown here is derived from an EMBL/GenBank/DDBJ whole genome shotgun (WGS) entry which is preliminary data.</text>
</comment>
<dbReference type="InterPro" id="IPR029013">
    <property type="entry name" value="HP0062-like_sf"/>
</dbReference>
<keyword evidence="3" id="KW-0812">Transmembrane</keyword>
<name>A0ABU2JST3_9ACTN</name>
<feature type="region of interest" description="Disordered" evidence="2">
    <location>
        <begin position="1"/>
        <end position="24"/>
    </location>
</feature>
<proteinExistence type="predicted"/>
<dbReference type="Pfam" id="PF25023">
    <property type="entry name" value="TEN_YD-shell"/>
    <property type="match status" value="1"/>
</dbReference>
<evidence type="ECO:0000256" key="1">
    <source>
        <dbReference type="ARBA" id="ARBA00022737"/>
    </source>
</evidence>
<dbReference type="InterPro" id="IPR006530">
    <property type="entry name" value="YD"/>
</dbReference>
<dbReference type="PANTHER" id="PTHR32305:SF15">
    <property type="entry name" value="PROTEIN RHSA-RELATED"/>
    <property type="match status" value="1"/>
</dbReference>
<keyword evidence="3" id="KW-1133">Transmembrane helix</keyword>
<organism evidence="6 7">
    <name type="scientific">Streptomyces chisholmiae</name>
    <dbReference type="NCBI Taxonomy" id="3075540"/>
    <lineage>
        <taxon>Bacteria</taxon>
        <taxon>Bacillati</taxon>
        <taxon>Actinomycetota</taxon>
        <taxon>Actinomycetes</taxon>
        <taxon>Kitasatosporales</taxon>
        <taxon>Streptomycetaceae</taxon>
        <taxon>Streptomyces</taxon>
    </lineage>
</organism>
<evidence type="ECO:0000259" key="4">
    <source>
        <dbReference type="Pfam" id="PF20148"/>
    </source>
</evidence>
<evidence type="ECO:0000313" key="6">
    <source>
        <dbReference type="EMBL" id="MDT0268053.1"/>
    </source>
</evidence>
<dbReference type="NCBIfam" id="TIGR01643">
    <property type="entry name" value="YD_repeat_2x"/>
    <property type="match status" value="11"/>
</dbReference>
<dbReference type="NCBIfam" id="TIGR03696">
    <property type="entry name" value="Rhs_assc_core"/>
    <property type="match status" value="1"/>
</dbReference>